<comment type="caution">
    <text evidence="5">The sequence shown here is derived from an EMBL/GenBank/DDBJ whole genome shotgun (WGS) entry which is preliminary data.</text>
</comment>
<dbReference type="Gene3D" id="3.30.160.60">
    <property type="entry name" value="Classic Zinc Finger"/>
    <property type="match status" value="2"/>
</dbReference>
<keyword evidence="1" id="KW-0677">Repeat</keyword>
<keyword evidence="2" id="KW-0862">Zinc</keyword>
<dbReference type="SMART" id="SM00355">
    <property type="entry name" value="ZnF_C2H2"/>
    <property type="match status" value="5"/>
</dbReference>
<dbReference type="GeneID" id="63838625"/>
<feature type="domain" description="C2H2-type" evidence="4">
    <location>
        <begin position="921"/>
        <end position="948"/>
    </location>
</feature>
<dbReference type="Gene3D" id="3.40.50.300">
    <property type="entry name" value="P-loop containing nucleotide triphosphate hydrolases"/>
    <property type="match status" value="1"/>
</dbReference>
<keyword evidence="6" id="KW-1185">Reference proteome</keyword>
<dbReference type="PROSITE" id="PS50157">
    <property type="entry name" value="ZINC_FINGER_C2H2_2"/>
    <property type="match status" value="3"/>
</dbReference>
<accession>A0A9P4Y142</accession>
<dbReference type="SUPFAM" id="SSF52540">
    <property type="entry name" value="P-loop containing nucleoside triphosphate hydrolases"/>
    <property type="match status" value="1"/>
</dbReference>
<protein>
    <recommendedName>
        <fullName evidence="4">C2H2-type domain-containing protein</fullName>
    </recommendedName>
</protein>
<dbReference type="GO" id="GO:0008270">
    <property type="term" value="F:zinc ion binding"/>
    <property type="evidence" value="ECO:0007669"/>
    <property type="project" value="UniProtKB-KW"/>
</dbReference>
<name>A0A9P4Y142_CRYP1</name>
<evidence type="ECO:0000313" key="5">
    <source>
        <dbReference type="EMBL" id="KAF3764220.1"/>
    </source>
</evidence>
<feature type="domain" description="C2H2-type" evidence="4">
    <location>
        <begin position="893"/>
        <end position="920"/>
    </location>
</feature>
<dbReference type="Pfam" id="PF00096">
    <property type="entry name" value="zf-C2H2"/>
    <property type="match status" value="2"/>
</dbReference>
<feature type="compositionally biased region" description="Basic and acidic residues" evidence="3">
    <location>
        <begin position="961"/>
        <end position="971"/>
    </location>
</feature>
<sequence>MSNPNSIAAFEQARREFVAELKIADRQEFQNATRENVHSEIDKIQARLMRQRRGKNLTRLKSFLEAIDQFGKVIEVFGNASLFVAFLWIASSWTDALDDLVGVYEKIGDSFSQYLQLEGLFEKDADMLKYLVLIYKDILRFHQQALRYFQQPLLKQLLQATWKTYKTRFDPIVDDIERHSLRLQVQTTTSHIRNESRQLRAIIVEQEGQRLRDLYQWLRSPTNGAQSSIDNDHHHYRTLCDEDPENNRWLLEKRAFREWIEPISLMKPPLLWINGIPGAGKTILASSVIEEVKKSHPQSTVLFFYCKQDNSERNSFSCIARHFLAESLRHNHDLLLPIIYDQFSKSTEPILDRLKDIEELLRTAVLNCPCAHIVIDGIDECPREDRKMIVQWFRKLVEDVEPQEQHRIRCLFVSQDDGIARKDFSGLAMLKIEPADNSRDIKQFSFREASRIQSAFDLDVEMTATIASKIQSSAGGMFLLAKLIVSNLLQQTTVEEIEKELEDENLPKELYEAYSRILLRVFDQASDSQKAATHNLLQWLVCSRRTMKWYEIQSAKAIHVEHQLVDWNRRRYRVSSKDLCGSLVQIRDDTTVDFVHNTARIRIDKTAAHLAFASLSIDYLNMPDFSQDFEVNESVILAGYYGFMEYAVACWLRHLEAWARENEEGDPEIDGLAEALEVFLGTHLLPAMSKQAVPVSKGNERTLEPFQKYDFFQDLQRAVIQLRKELTFFGEMKDRETPLDLTNIVSRLRTRIENVYTDLAALNETKRLVEIYGPNLFKCSRLSCRYFYDGFATAFERDRHLDRHERPFRCTVLGCLSYSMGFDTQKKLDNHMRQTHRRLEDDEDAFPNRNDIFSEKQAPVRPPEKRPRSPTRGEGNAYSSQTLTAKKPRITEWHCPYCEKVFKKKFNMTNHVRIHSDERAFVCGTCPSSFTRESDLKRHEKNHAPREHICEGCGSKFARSDTLRDHHRSETGKACLSSLSQGQSGQNAIHLQQP</sequence>
<evidence type="ECO:0000256" key="2">
    <source>
        <dbReference type="PROSITE-ProRule" id="PRU00042"/>
    </source>
</evidence>
<dbReference type="AlphaFoldDB" id="A0A9P4Y142"/>
<feature type="region of interest" description="Disordered" evidence="3">
    <location>
        <begin position="961"/>
        <end position="994"/>
    </location>
</feature>
<dbReference type="InterPro" id="IPR027417">
    <property type="entry name" value="P-loop_NTPase"/>
</dbReference>
<evidence type="ECO:0000259" key="4">
    <source>
        <dbReference type="PROSITE" id="PS50157"/>
    </source>
</evidence>
<dbReference type="InterPro" id="IPR013087">
    <property type="entry name" value="Znf_C2H2_type"/>
</dbReference>
<feature type="compositionally biased region" description="Low complexity" evidence="3">
    <location>
        <begin position="976"/>
        <end position="986"/>
    </location>
</feature>
<feature type="region of interest" description="Disordered" evidence="3">
    <location>
        <begin position="833"/>
        <end position="883"/>
    </location>
</feature>
<organism evidence="5 6">
    <name type="scientific">Cryphonectria parasitica (strain ATCC 38755 / EP155)</name>
    <dbReference type="NCBI Taxonomy" id="660469"/>
    <lineage>
        <taxon>Eukaryota</taxon>
        <taxon>Fungi</taxon>
        <taxon>Dikarya</taxon>
        <taxon>Ascomycota</taxon>
        <taxon>Pezizomycotina</taxon>
        <taxon>Sordariomycetes</taxon>
        <taxon>Sordariomycetidae</taxon>
        <taxon>Diaporthales</taxon>
        <taxon>Cryphonectriaceae</taxon>
        <taxon>Cryphonectria-Endothia species complex</taxon>
        <taxon>Cryphonectria</taxon>
    </lineage>
</organism>
<dbReference type="PROSITE" id="PS00028">
    <property type="entry name" value="ZINC_FINGER_C2H2_1"/>
    <property type="match status" value="2"/>
</dbReference>
<evidence type="ECO:0000256" key="3">
    <source>
        <dbReference type="SAM" id="MobiDB-lite"/>
    </source>
</evidence>
<evidence type="ECO:0000313" key="6">
    <source>
        <dbReference type="Proteomes" id="UP000803844"/>
    </source>
</evidence>
<dbReference type="SUPFAM" id="SSF57667">
    <property type="entry name" value="beta-beta-alpha zinc fingers"/>
    <property type="match status" value="2"/>
</dbReference>
<dbReference type="PANTHER" id="PTHR10039:SF14">
    <property type="entry name" value="NACHT DOMAIN-CONTAINING PROTEIN"/>
    <property type="match status" value="1"/>
</dbReference>
<dbReference type="OrthoDB" id="21416at2759"/>
<keyword evidence="2" id="KW-0863">Zinc-finger</keyword>
<dbReference type="InterPro" id="IPR056884">
    <property type="entry name" value="NPHP3-like_N"/>
</dbReference>
<proteinExistence type="predicted"/>
<dbReference type="InterPro" id="IPR036236">
    <property type="entry name" value="Znf_C2H2_sf"/>
</dbReference>
<reference evidence="5" key="1">
    <citation type="journal article" date="2020" name="Phytopathology">
        <title>Genome sequence of the chestnut blight fungus Cryphonectria parasitica EP155: A fundamental resource for an archetypical invasive plant pathogen.</title>
        <authorList>
            <person name="Crouch J.A."/>
            <person name="Dawe A."/>
            <person name="Aerts A."/>
            <person name="Barry K."/>
            <person name="Churchill A.C.L."/>
            <person name="Grimwood J."/>
            <person name="Hillman B."/>
            <person name="Milgroom M.G."/>
            <person name="Pangilinan J."/>
            <person name="Smith M."/>
            <person name="Salamov A."/>
            <person name="Schmutz J."/>
            <person name="Yadav J."/>
            <person name="Grigoriev I.V."/>
            <person name="Nuss D."/>
        </authorList>
    </citation>
    <scope>NUCLEOTIDE SEQUENCE</scope>
    <source>
        <strain evidence="5">EP155</strain>
    </source>
</reference>
<dbReference type="Pfam" id="PF24883">
    <property type="entry name" value="NPHP3_N"/>
    <property type="match status" value="1"/>
</dbReference>
<dbReference type="EMBL" id="MU032348">
    <property type="protein sequence ID" value="KAF3764220.1"/>
    <property type="molecule type" value="Genomic_DNA"/>
</dbReference>
<feature type="domain" description="C2H2-type" evidence="4">
    <location>
        <begin position="948"/>
        <end position="975"/>
    </location>
</feature>
<evidence type="ECO:0000256" key="1">
    <source>
        <dbReference type="ARBA" id="ARBA00022737"/>
    </source>
</evidence>
<dbReference type="InterPro" id="IPR056125">
    <property type="entry name" value="DUF7708"/>
</dbReference>
<dbReference type="Pfam" id="PF24809">
    <property type="entry name" value="DUF7708"/>
    <property type="match status" value="1"/>
</dbReference>
<dbReference type="Proteomes" id="UP000803844">
    <property type="component" value="Unassembled WGS sequence"/>
</dbReference>
<dbReference type="RefSeq" id="XP_040775181.1">
    <property type="nucleotide sequence ID" value="XM_040921496.1"/>
</dbReference>
<gene>
    <name evidence="5" type="ORF">M406DRAFT_339885</name>
</gene>
<keyword evidence="2" id="KW-0479">Metal-binding</keyword>
<dbReference type="PANTHER" id="PTHR10039">
    <property type="entry name" value="AMELOGENIN"/>
    <property type="match status" value="1"/>
</dbReference>